<gene>
    <name evidence="7" type="ORF">GCM10010468_01900</name>
</gene>
<reference evidence="8" key="1">
    <citation type="journal article" date="2019" name="Int. J. Syst. Evol. Microbiol.">
        <title>The Global Catalogue of Microorganisms (GCM) 10K type strain sequencing project: providing services to taxonomists for standard genome sequencing and annotation.</title>
        <authorList>
            <consortium name="The Broad Institute Genomics Platform"/>
            <consortium name="The Broad Institute Genome Sequencing Center for Infectious Disease"/>
            <person name="Wu L."/>
            <person name="Ma J."/>
        </authorList>
    </citation>
    <scope>NUCLEOTIDE SEQUENCE [LARGE SCALE GENOMIC DNA]</scope>
    <source>
        <strain evidence="8">JCM 9377</strain>
    </source>
</reference>
<accession>A0ABP6PVW0</accession>
<dbReference type="Gene3D" id="3.30.390.30">
    <property type="match status" value="1"/>
</dbReference>
<dbReference type="InterPro" id="IPR028202">
    <property type="entry name" value="Reductase_C"/>
</dbReference>
<dbReference type="Pfam" id="PF14759">
    <property type="entry name" value="Reductase_C"/>
    <property type="match status" value="1"/>
</dbReference>
<dbReference type="SUPFAM" id="SSF51905">
    <property type="entry name" value="FAD/NAD(P)-binding domain"/>
    <property type="match status" value="2"/>
</dbReference>
<dbReference type="RefSeq" id="WP_344821182.1">
    <property type="nucleotide sequence ID" value="NZ_BAAAUV010000001.1"/>
</dbReference>
<dbReference type="Pfam" id="PF07992">
    <property type="entry name" value="Pyr_redox_2"/>
    <property type="match status" value="1"/>
</dbReference>
<dbReference type="PRINTS" id="PR00368">
    <property type="entry name" value="FADPNR"/>
</dbReference>
<organism evidence="7 8">
    <name type="scientific">Actinocorallia longicatena</name>
    <dbReference type="NCBI Taxonomy" id="111803"/>
    <lineage>
        <taxon>Bacteria</taxon>
        <taxon>Bacillati</taxon>
        <taxon>Actinomycetota</taxon>
        <taxon>Actinomycetes</taxon>
        <taxon>Streptosporangiales</taxon>
        <taxon>Thermomonosporaceae</taxon>
        <taxon>Actinocorallia</taxon>
    </lineage>
</organism>
<evidence type="ECO:0000256" key="2">
    <source>
        <dbReference type="ARBA" id="ARBA00022630"/>
    </source>
</evidence>
<evidence type="ECO:0000259" key="6">
    <source>
        <dbReference type="Pfam" id="PF14759"/>
    </source>
</evidence>
<sequence>MPDPSRPSRIVIVGTGIAGTTAALTLRDEGFTGSIVLVGAEPAEPYRRPPLSKDLLAGRVPAERLRIKAPEYWETRGIGLRTGTEAVAAGEGRVLLADGASLPYDRLLLATGGRPRTLPGASTLRTLGDALALRAALDDGRPLAVVGGGLVGLEVAATARGLGADVTVVEAAPRVLGRILPGPLAEPIERLHREHGVELHTGRAFTGAAPGTHVLAAIGTEPETGLAERAGLAVADGIVVDARLATSDPAVYAAGDAARTPSGRREHWSDAQAQGVTAARNMLGAALPHTAAPWCWSDQYGLTLQICGALEGEQKIDGDPSELDASVSFISDGVLTGAVCFNRPKDFRTLRANLGT</sequence>
<keyword evidence="3" id="KW-0274">FAD</keyword>
<dbReference type="InterPro" id="IPR036188">
    <property type="entry name" value="FAD/NAD-bd_sf"/>
</dbReference>
<feature type="domain" description="FAD/NAD(P)-binding" evidence="5">
    <location>
        <begin position="9"/>
        <end position="275"/>
    </location>
</feature>
<dbReference type="Proteomes" id="UP001501237">
    <property type="component" value="Unassembled WGS sequence"/>
</dbReference>
<dbReference type="InterPro" id="IPR016156">
    <property type="entry name" value="FAD/NAD-linked_Rdtase_dimer_sf"/>
</dbReference>
<dbReference type="InterPro" id="IPR050446">
    <property type="entry name" value="FAD-oxidoreductase/Apoptosis"/>
</dbReference>
<keyword evidence="8" id="KW-1185">Reference proteome</keyword>
<evidence type="ECO:0000256" key="4">
    <source>
        <dbReference type="ARBA" id="ARBA00023002"/>
    </source>
</evidence>
<keyword evidence="4" id="KW-0560">Oxidoreductase</keyword>
<dbReference type="EMBL" id="BAAAUV010000001">
    <property type="protein sequence ID" value="GAA3192895.1"/>
    <property type="molecule type" value="Genomic_DNA"/>
</dbReference>
<evidence type="ECO:0000256" key="3">
    <source>
        <dbReference type="ARBA" id="ARBA00022827"/>
    </source>
</evidence>
<comment type="cofactor">
    <cofactor evidence="1">
        <name>FAD</name>
        <dbReference type="ChEBI" id="CHEBI:57692"/>
    </cofactor>
</comment>
<keyword evidence="2" id="KW-0285">Flavoprotein</keyword>
<dbReference type="PANTHER" id="PTHR43557">
    <property type="entry name" value="APOPTOSIS-INDUCING FACTOR 1"/>
    <property type="match status" value="1"/>
</dbReference>
<dbReference type="Gene3D" id="3.50.50.60">
    <property type="entry name" value="FAD/NAD(P)-binding domain"/>
    <property type="match status" value="2"/>
</dbReference>
<feature type="domain" description="Reductase C-terminal" evidence="6">
    <location>
        <begin position="294"/>
        <end position="352"/>
    </location>
</feature>
<evidence type="ECO:0000256" key="1">
    <source>
        <dbReference type="ARBA" id="ARBA00001974"/>
    </source>
</evidence>
<proteinExistence type="predicted"/>
<dbReference type="SUPFAM" id="SSF55424">
    <property type="entry name" value="FAD/NAD-linked reductases, dimerisation (C-terminal) domain"/>
    <property type="match status" value="1"/>
</dbReference>
<protein>
    <submittedName>
        <fullName evidence="7">FAD-dependent oxidoreductase</fullName>
    </submittedName>
</protein>
<evidence type="ECO:0000313" key="7">
    <source>
        <dbReference type="EMBL" id="GAA3192895.1"/>
    </source>
</evidence>
<evidence type="ECO:0000313" key="8">
    <source>
        <dbReference type="Proteomes" id="UP001501237"/>
    </source>
</evidence>
<dbReference type="PRINTS" id="PR00469">
    <property type="entry name" value="PNDRDTASEII"/>
</dbReference>
<dbReference type="PANTHER" id="PTHR43557:SF2">
    <property type="entry name" value="RIESKE DOMAIN-CONTAINING PROTEIN-RELATED"/>
    <property type="match status" value="1"/>
</dbReference>
<comment type="caution">
    <text evidence="7">The sequence shown here is derived from an EMBL/GenBank/DDBJ whole genome shotgun (WGS) entry which is preliminary data.</text>
</comment>
<name>A0ABP6PVW0_9ACTN</name>
<dbReference type="InterPro" id="IPR023753">
    <property type="entry name" value="FAD/NAD-binding_dom"/>
</dbReference>
<evidence type="ECO:0000259" key="5">
    <source>
        <dbReference type="Pfam" id="PF07992"/>
    </source>
</evidence>